<feature type="transmembrane region" description="Helical" evidence="1">
    <location>
        <begin position="49"/>
        <end position="71"/>
    </location>
</feature>
<protein>
    <recommendedName>
        <fullName evidence="3">Transmembrane protein</fullName>
    </recommendedName>
</protein>
<evidence type="ECO:0000313" key="2">
    <source>
        <dbReference type="EMBL" id="VAX13465.1"/>
    </source>
</evidence>
<name>A0A3B1C449_9ZZZZ</name>
<feature type="transmembrane region" description="Helical" evidence="1">
    <location>
        <begin position="311"/>
        <end position="340"/>
    </location>
</feature>
<evidence type="ECO:0008006" key="3">
    <source>
        <dbReference type="Google" id="ProtNLM"/>
    </source>
</evidence>
<keyword evidence="1" id="KW-0812">Transmembrane</keyword>
<feature type="transmembrane region" description="Helical" evidence="1">
    <location>
        <begin position="372"/>
        <end position="391"/>
    </location>
</feature>
<feature type="transmembrane region" description="Helical" evidence="1">
    <location>
        <begin position="116"/>
        <end position="139"/>
    </location>
</feature>
<keyword evidence="1" id="KW-1133">Transmembrane helix</keyword>
<keyword evidence="1" id="KW-0472">Membrane</keyword>
<gene>
    <name evidence="2" type="ORF">MNBD_GAMMA24-712</name>
</gene>
<proteinExistence type="predicted"/>
<accession>A0A3B1C449</accession>
<feature type="transmembrane region" description="Helical" evidence="1">
    <location>
        <begin position="279"/>
        <end position="299"/>
    </location>
</feature>
<feature type="transmembrane region" description="Helical" evidence="1">
    <location>
        <begin position="20"/>
        <end position="37"/>
    </location>
</feature>
<feature type="transmembrane region" description="Helical" evidence="1">
    <location>
        <begin position="188"/>
        <end position="212"/>
    </location>
</feature>
<feature type="transmembrane region" description="Helical" evidence="1">
    <location>
        <begin position="146"/>
        <end position="168"/>
    </location>
</feature>
<reference evidence="2" key="1">
    <citation type="submission" date="2018-06" db="EMBL/GenBank/DDBJ databases">
        <authorList>
            <person name="Zhirakovskaya E."/>
        </authorList>
    </citation>
    <scope>NUCLEOTIDE SEQUENCE</scope>
</reference>
<feature type="transmembrane region" description="Helical" evidence="1">
    <location>
        <begin position="248"/>
        <end position="267"/>
    </location>
</feature>
<evidence type="ECO:0000256" key="1">
    <source>
        <dbReference type="SAM" id="Phobius"/>
    </source>
</evidence>
<sequence>MNYAALSLEQSPPLSVPIPYYLTAPLFSMIAAVILFWEGPGVLASRWTPSLLAVTHFLTLGFLAMVMFGSVQQILPVLMGSPVPRPQLVSRSIHALMSIGILFLCGGFLLNQALLFQGAVLFLGSGSGLFIAVVAYCLIRAQSGHATVTATALAISALAITVSLGLYLAAGYGWTAIPQSHLLTNLHLAWGLLGWVTLLIIGVSYQVIPMFHVTPDYPRPVTRWLSKLLSLGLAIWTIATLMFHEAPWTAGLAAVCLTIFALATLNLKRRRRRRLPDVTLNYWQLAAASLLAAVLCWTVEQMIPGLVIPPVLLGILLIVGFAMSAVSGMLHKIAPFIIWLQMNNQRKIQGRIQGKIPTMKQIIPETWARWQLRLHTTALGLLLGASLWPAVLTYPAALLLFLASALLWWNLASATRLYLRLLRPQPALS</sequence>
<feature type="transmembrane region" description="Helical" evidence="1">
    <location>
        <begin position="224"/>
        <end position="242"/>
    </location>
</feature>
<dbReference type="EMBL" id="UOFZ01000119">
    <property type="protein sequence ID" value="VAX13465.1"/>
    <property type="molecule type" value="Genomic_DNA"/>
</dbReference>
<dbReference type="AlphaFoldDB" id="A0A3B1C449"/>
<feature type="transmembrane region" description="Helical" evidence="1">
    <location>
        <begin position="92"/>
        <end position="110"/>
    </location>
</feature>
<organism evidence="2">
    <name type="scientific">hydrothermal vent metagenome</name>
    <dbReference type="NCBI Taxonomy" id="652676"/>
    <lineage>
        <taxon>unclassified sequences</taxon>
        <taxon>metagenomes</taxon>
        <taxon>ecological metagenomes</taxon>
    </lineage>
</organism>